<organism evidence="4 5">
    <name type="scientific">Rhodophyticola porphyridii</name>
    <dbReference type="NCBI Taxonomy" id="1852017"/>
    <lineage>
        <taxon>Bacteria</taxon>
        <taxon>Pseudomonadati</taxon>
        <taxon>Pseudomonadota</taxon>
        <taxon>Alphaproteobacteria</taxon>
        <taxon>Rhodobacterales</taxon>
        <taxon>Roseobacteraceae</taxon>
        <taxon>Rhodophyticola</taxon>
    </lineage>
</organism>
<feature type="transmembrane region" description="Helical" evidence="3">
    <location>
        <begin position="189"/>
        <end position="212"/>
    </location>
</feature>
<keyword evidence="3" id="KW-1133">Transmembrane helix</keyword>
<evidence type="ECO:0000256" key="2">
    <source>
        <dbReference type="SAM" id="MobiDB-lite"/>
    </source>
</evidence>
<sequence>MIMKPKGKKFRIRRGAGHAQATPSQPADDNLLGEMDDGFGDTAFPGSAAHAQANDQGATDAPQNAEPGAIPMEQQLAAIRQEGLTGRQLRMARRTAQKHGLRPASDFDAVRLLRAQGIDPFARTNMLELIVNDDQGAKAAANAAQPNLPATVRQPAPPGPATAPYDESTRASEIMRVQRDIAARRRKRLVLLGVRLMFFVMLPTMLVGYYFFNVATPLYATHSEFVIQKSEGGGSAGGLGGLLGGTSFATVQESITVQSYLESREAMLRLDSELGFRAHFSDERIDPLTRLAPDATDEDMYDTYLKHLNIGYDPTEGLLRMEVIAADPESSQAYAAALIDYAEERVDQMTQRVREAQMADANTSFNDAEARMVQAQQRVLQLQEQRGVLSAEAEVSTVFQQISTFELQLQEERLRLLELLSNARPNQTRVEVAERNIARLEALLAELRGGLTDTDDGEVSLARISSELIVAEADLQTRQLMLAQSLQQMETARLEANRQSLYLSIGVYPVAPDEPAYPRAFENTLLAFLVFSGIYLLVSMTASILREQISA</sequence>
<dbReference type="PANTHER" id="PTHR32309:SF13">
    <property type="entry name" value="FERRIC ENTEROBACTIN TRANSPORT PROTEIN FEPE"/>
    <property type="match status" value="1"/>
</dbReference>
<feature type="region of interest" description="Disordered" evidence="2">
    <location>
        <begin position="148"/>
        <end position="168"/>
    </location>
</feature>
<keyword evidence="5" id="KW-1185">Reference proteome</keyword>
<feature type="coiled-coil region" evidence="1">
    <location>
        <begin position="339"/>
        <end position="392"/>
    </location>
</feature>
<evidence type="ECO:0000256" key="3">
    <source>
        <dbReference type="SAM" id="Phobius"/>
    </source>
</evidence>
<proteinExistence type="predicted"/>
<reference evidence="4 5" key="1">
    <citation type="submission" date="2018-10" db="EMBL/GenBank/DDBJ databases">
        <authorList>
            <person name="Jung H.S."/>
            <person name="Jeon C.O."/>
        </authorList>
    </citation>
    <scope>NUCLEOTIDE SEQUENCE [LARGE SCALE GENOMIC DNA]</scope>
    <source>
        <strain evidence="4 5">MA-7-27</strain>
    </source>
</reference>
<dbReference type="GO" id="GO:0005886">
    <property type="term" value="C:plasma membrane"/>
    <property type="evidence" value="ECO:0007669"/>
    <property type="project" value="TreeGrafter"/>
</dbReference>
<dbReference type="AlphaFoldDB" id="A0A3L9Y9D7"/>
<keyword evidence="3" id="KW-0812">Transmembrane</keyword>
<gene>
    <name evidence="4" type="ORF">D9R08_02150</name>
</gene>
<accession>A0A3L9Y9D7</accession>
<feature type="transmembrane region" description="Helical" evidence="3">
    <location>
        <begin position="525"/>
        <end position="545"/>
    </location>
</feature>
<keyword evidence="1" id="KW-0175">Coiled coil</keyword>
<dbReference type="InterPro" id="IPR050445">
    <property type="entry name" value="Bact_polysacc_biosynth/exp"/>
</dbReference>
<evidence type="ECO:0000313" key="4">
    <source>
        <dbReference type="EMBL" id="RMA43747.1"/>
    </source>
</evidence>
<comment type="caution">
    <text evidence="4">The sequence shown here is derived from an EMBL/GenBank/DDBJ whole genome shotgun (WGS) entry which is preliminary data.</text>
</comment>
<feature type="region of interest" description="Disordered" evidence="2">
    <location>
        <begin position="1"/>
        <end position="67"/>
    </location>
</feature>
<dbReference type="Proteomes" id="UP000281343">
    <property type="component" value="Unassembled WGS sequence"/>
</dbReference>
<dbReference type="RefSeq" id="WP_121896338.1">
    <property type="nucleotide sequence ID" value="NZ_RCNT01000001.1"/>
</dbReference>
<dbReference type="OrthoDB" id="7810642at2"/>
<dbReference type="EMBL" id="RCNT01000001">
    <property type="protein sequence ID" value="RMA43747.1"/>
    <property type="molecule type" value="Genomic_DNA"/>
</dbReference>
<protein>
    <submittedName>
        <fullName evidence="4">Capsule biosynthesis protein</fullName>
    </submittedName>
</protein>
<evidence type="ECO:0000313" key="5">
    <source>
        <dbReference type="Proteomes" id="UP000281343"/>
    </source>
</evidence>
<name>A0A3L9Y9D7_9RHOB</name>
<dbReference type="PANTHER" id="PTHR32309">
    <property type="entry name" value="TYROSINE-PROTEIN KINASE"/>
    <property type="match status" value="1"/>
</dbReference>
<evidence type="ECO:0000256" key="1">
    <source>
        <dbReference type="SAM" id="Coils"/>
    </source>
</evidence>
<feature type="compositionally biased region" description="Basic residues" evidence="2">
    <location>
        <begin position="1"/>
        <end position="16"/>
    </location>
</feature>
<dbReference type="GO" id="GO:0004713">
    <property type="term" value="F:protein tyrosine kinase activity"/>
    <property type="evidence" value="ECO:0007669"/>
    <property type="project" value="TreeGrafter"/>
</dbReference>
<keyword evidence="3" id="KW-0472">Membrane</keyword>